<evidence type="ECO:0000313" key="2">
    <source>
        <dbReference type="Proteomes" id="UP000824469"/>
    </source>
</evidence>
<dbReference type="Proteomes" id="UP000824469">
    <property type="component" value="Unassembled WGS sequence"/>
</dbReference>
<comment type="caution">
    <text evidence="1">The sequence shown here is derived from an EMBL/GenBank/DDBJ whole genome shotgun (WGS) entry which is preliminary data.</text>
</comment>
<proteinExistence type="predicted"/>
<feature type="non-terminal residue" evidence="1">
    <location>
        <position position="1"/>
    </location>
</feature>
<organism evidence="1 2">
    <name type="scientific">Taxus chinensis</name>
    <name type="common">Chinese yew</name>
    <name type="synonym">Taxus wallichiana var. chinensis</name>
    <dbReference type="NCBI Taxonomy" id="29808"/>
    <lineage>
        <taxon>Eukaryota</taxon>
        <taxon>Viridiplantae</taxon>
        <taxon>Streptophyta</taxon>
        <taxon>Embryophyta</taxon>
        <taxon>Tracheophyta</taxon>
        <taxon>Spermatophyta</taxon>
        <taxon>Pinopsida</taxon>
        <taxon>Pinidae</taxon>
        <taxon>Conifers II</taxon>
        <taxon>Cupressales</taxon>
        <taxon>Taxaceae</taxon>
        <taxon>Taxus</taxon>
    </lineage>
</organism>
<dbReference type="EMBL" id="JAHRHJ020000002">
    <property type="protein sequence ID" value="KAH9326003.1"/>
    <property type="molecule type" value="Genomic_DNA"/>
</dbReference>
<reference evidence="1 2" key="1">
    <citation type="journal article" date="2021" name="Nat. Plants">
        <title>The Taxus genome provides insights into paclitaxel biosynthesis.</title>
        <authorList>
            <person name="Xiong X."/>
            <person name="Gou J."/>
            <person name="Liao Q."/>
            <person name="Li Y."/>
            <person name="Zhou Q."/>
            <person name="Bi G."/>
            <person name="Li C."/>
            <person name="Du R."/>
            <person name="Wang X."/>
            <person name="Sun T."/>
            <person name="Guo L."/>
            <person name="Liang H."/>
            <person name="Lu P."/>
            <person name="Wu Y."/>
            <person name="Zhang Z."/>
            <person name="Ro D.K."/>
            <person name="Shang Y."/>
            <person name="Huang S."/>
            <person name="Yan J."/>
        </authorList>
    </citation>
    <scope>NUCLEOTIDE SEQUENCE [LARGE SCALE GENOMIC DNA]</scope>
    <source>
        <strain evidence="1">Ta-2019</strain>
    </source>
</reference>
<sequence length="255" mass="29001">LLTYNQHYYGIIVYLFCSILQSAQCDPPSILHKSVGVRPSIMHGFPVKLPGPYCYPILHPLQIGLLDKSGLRQSDGALEKKLAKQRRDSEYTVDGSGFWRTRGIVPPDGRFPTFWFRPMNEGRGDETVLQRMQSDGVLEKKLAKQVPRISLRAALKEFGQVDSALQVLWVWAEQKELFCRDLSSPHGHLNHNEGIQSALRTNRVFGELEEQFPRIDSSPHFGELRGLDINVLWALQNMIKCERRPFGTPSGNLPH</sequence>
<dbReference type="AlphaFoldDB" id="A0AA38GPU4"/>
<protein>
    <submittedName>
        <fullName evidence="1">Uncharacterized protein</fullName>
    </submittedName>
</protein>
<feature type="non-terminal residue" evidence="1">
    <location>
        <position position="255"/>
    </location>
</feature>
<name>A0AA38GPU4_TAXCH</name>
<keyword evidence="2" id="KW-1185">Reference proteome</keyword>
<accession>A0AA38GPU4</accession>
<gene>
    <name evidence="1" type="ORF">KI387_006181</name>
</gene>
<evidence type="ECO:0000313" key="1">
    <source>
        <dbReference type="EMBL" id="KAH9326003.1"/>
    </source>
</evidence>